<dbReference type="PANTHER" id="PTHR31111">
    <property type="entry name" value="BNAA05G37150D PROTEIN-RELATED"/>
    <property type="match status" value="1"/>
</dbReference>
<accession>A0A8T2APP4</accession>
<evidence type="ECO:0000313" key="2">
    <source>
        <dbReference type="EMBL" id="KAG7575948.1"/>
    </source>
</evidence>
<dbReference type="InterPro" id="IPR013187">
    <property type="entry name" value="F-box-assoc_dom_typ3"/>
</dbReference>
<dbReference type="PANTHER" id="PTHR31111:SF138">
    <property type="entry name" value="F-BOX ASSOCIATED DOMAIN-CONTAINING PROTEIN"/>
    <property type="match status" value="1"/>
</dbReference>
<dbReference type="Pfam" id="PF00646">
    <property type="entry name" value="F-box"/>
    <property type="match status" value="1"/>
</dbReference>
<dbReference type="NCBIfam" id="TIGR01640">
    <property type="entry name" value="F_box_assoc_1"/>
    <property type="match status" value="1"/>
</dbReference>
<dbReference type="Proteomes" id="UP000694240">
    <property type="component" value="Chromosome 8"/>
</dbReference>
<evidence type="ECO:0000313" key="3">
    <source>
        <dbReference type="Proteomes" id="UP000694240"/>
    </source>
</evidence>
<dbReference type="SMART" id="SM00256">
    <property type="entry name" value="FBOX"/>
    <property type="match status" value="1"/>
</dbReference>
<dbReference type="Pfam" id="PF08268">
    <property type="entry name" value="FBA_3"/>
    <property type="match status" value="1"/>
</dbReference>
<dbReference type="PROSITE" id="PS50181">
    <property type="entry name" value="FBOX"/>
    <property type="match status" value="1"/>
</dbReference>
<name>A0A8T2APP4_9BRAS</name>
<dbReference type="InterPro" id="IPR017451">
    <property type="entry name" value="F-box-assoc_interact_dom"/>
</dbReference>
<comment type="caution">
    <text evidence="2">The sequence shown here is derived from an EMBL/GenBank/DDBJ whole genome shotgun (WGS) entry which is preliminary data.</text>
</comment>
<organism evidence="2 3">
    <name type="scientific">Arabidopsis thaliana x Arabidopsis arenosa</name>
    <dbReference type="NCBI Taxonomy" id="1240361"/>
    <lineage>
        <taxon>Eukaryota</taxon>
        <taxon>Viridiplantae</taxon>
        <taxon>Streptophyta</taxon>
        <taxon>Embryophyta</taxon>
        <taxon>Tracheophyta</taxon>
        <taxon>Spermatophyta</taxon>
        <taxon>Magnoliopsida</taxon>
        <taxon>eudicotyledons</taxon>
        <taxon>Gunneridae</taxon>
        <taxon>Pentapetalae</taxon>
        <taxon>rosids</taxon>
        <taxon>malvids</taxon>
        <taxon>Brassicales</taxon>
        <taxon>Brassicaceae</taxon>
        <taxon>Camelineae</taxon>
        <taxon>Arabidopsis</taxon>
    </lineage>
</organism>
<dbReference type="AlphaFoldDB" id="A0A8T2APP4"/>
<keyword evidence="3" id="KW-1185">Reference proteome</keyword>
<feature type="domain" description="F-box" evidence="1">
    <location>
        <begin position="22"/>
        <end position="67"/>
    </location>
</feature>
<sequence length="381" mass="44104">MKKSKITVKRVWKKDTIAKNDEENSVSIPLDLIREILTRLPPKPLVKLISISKLWYSTIRKKDFTDLFLARSLIRPCFLFTFSYAAANRFFFNSFFYKSPSSLHRNTTSYTTLDQDYTISSPVRGLMSCQNGSKVVIFNPSTGQVLALPKVKTRRKSVLSFLGYDPVEDVYKVLCMTMIQVLYQHRPFVWGEHQVFTLGAETKEWRRVDCHIPHFPATLGLCKDGVVYYGAWSDSDRNESLVVCFDVGSEQFRCLKLPNDVEIQTNHRSEVVNYHKKIALVEQTYGGVVDLWVLDDVEKKEWSKKYLVVPSWNDLVGQNYYFRCRGTISTGEFVFTPHSQPNPSFIVYYDLKKDSATRVEIEDGFPITNVFLDHVENPMFL</sequence>
<proteinExistence type="predicted"/>
<dbReference type="InterPro" id="IPR001810">
    <property type="entry name" value="F-box_dom"/>
</dbReference>
<gene>
    <name evidence="2" type="ORF">ISN45_Aa03g003980</name>
</gene>
<evidence type="ECO:0000259" key="1">
    <source>
        <dbReference type="PROSITE" id="PS50181"/>
    </source>
</evidence>
<dbReference type="EMBL" id="JAEFBK010000008">
    <property type="protein sequence ID" value="KAG7575948.1"/>
    <property type="molecule type" value="Genomic_DNA"/>
</dbReference>
<reference evidence="2 3" key="1">
    <citation type="submission" date="2020-12" db="EMBL/GenBank/DDBJ databases">
        <title>Concerted genomic and epigenomic changes stabilize Arabidopsis allopolyploids.</title>
        <authorList>
            <person name="Chen Z."/>
        </authorList>
    </citation>
    <scope>NUCLEOTIDE SEQUENCE [LARGE SCALE GENOMIC DNA]</scope>
    <source>
        <strain evidence="2">Allo738</strain>
        <tissue evidence="2">Leaf</tissue>
    </source>
</reference>
<protein>
    <submittedName>
        <fullName evidence="2">F-box domain</fullName>
    </submittedName>
</protein>